<dbReference type="GO" id="GO:0005886">
    <property type="term" value="C:plasma membrane"/>
    <property type="evidence" value="ECO:0007669"/>
    <property type="project" value="UniProtKB-SubCell"/>
</dbReference>
<feature type="transmembrane region" description="Helical" evidence="9">
    <location>
        <begin position="167"/>
        <end position="186"/>
    </location>
</feature>
<dbReference type="RefSeq" id="WP_136484091.1">
    <property type="nucleotide sequence ID" value="NZ_CP076643.1"/>
</dbReference>
<keyword evidence="7 9" id="KW-1133">Transmembrane helix</keyword>
<protein>
    <submittedName>
        <fullName evidence="11">Sugar efflux transporter</fullName>
    </submittedName>
</protein>
<evidence type="ECO:0000256" key="6">
    <source>
        <dbReference type="ARBA" id="ARBA00022692"/>
    </source>
</evidence>
<evidence type="ECO:0000256" key="1">
    <source>
        <dbReference type="ARBA" id="ARBA00004651"/>
    </source>
</evidence>
<feature type="transmembrane region" description="Helical" evidence="9">
    <location>
        <begin position="335"/>
        <end position="356"/>
    </location>
</feature>
<dbReference type="KEGG" id="vos:KNV97_12215"/>
<evidence type="ECO:0000256" key="3">
    <source>
        <dbReference type="ARBA" id="ARBA00022448"/>
    </source>
</evidence>
<keyword evidence="12" id="KW-1185">Reference proteome</keyword>
<dbReference type="AlphaFoldDB" id="A0A975YPQ6"/>
<dbReference type="CDD" id="cd17471">
    <property type="entry name" value="MFS_Set"/>
    <property type="match status" value="1"/>
</dbReference>
<evidence type="ECO:0000256" key="8">
    <source>
        <dbReference type="ARBA" id="ARBA00023136"/>
    </source>
</evidence>
<keyword evidence="5" id="KW-0762">Sugar transport</keyword>
<dbReference type="InterPro" id="IPR020846">
    <property type="entry name" value="MFS_dom"/>
</dbReference>
<dbReference type="Proteomes" id="UP000694232">
    <property type="component" value="Chromosome 1"/>
</dbReference>
<keyword evidence="6 9" id="KW-0812">Transmembrane</keyword>
<feature type="transmembrane region" description="Helical" evidence="9">
    <location>
        <begin position="140"/>
        <end position="161"/>
    </location>
</feature>
<evidence type="ECO:0000256" key="9">
    <source>
        <dbReference type="SAM" id="Phobius"/>
    </source>
</evidence>
<dbReference type="InterPro" id="IPR036259">
    <property type="entry name" value="MFS_trans_sf"/>
</dbReference>
<dbReference type="PANTHER" id="PTHR23535:SF2">
    <property type="entry name" value="SUGAR EFFLUX TRANSPORTER A-RELATED"/>
    <property type="match status" value="1"/>
</dbReference>
<feature type="domain" description="Major facilitator superfamily (MFS) profile" evidence="10">
    <location>
        <begin position="211"/>
        <end position="397"/>
    </location>
</feature>
<feature type="transmembrane region" description="Helical" evidence="9">
    <location>
        <begin position="207"/>
        <end position="229"/>
    </location>
</feature>
<evidence type="ECO:0000256" key="5">
    <source>
        <dbReference type="ARBA" id="ARBA00022597"/>
    </source>
</evidence>
<organism evidence="11 12">
    <name type="scientific">Vibrio ostreae</name>
    <dbReference type="NCBI Taxonomy" id="2841925"/>
    <lineage>
        <taxon>Bacteria</taxon>
        <taxon>Pseudomonadati</taxon>
        <taxon>Pseudomonadota</taxon>
        <taxon>Gammaproteobacteria</taxon>
        <taxon>Vibrionales</taxon>
        <taxon>Vibrionaceae</taxon>
        <taxon>Vibrio</taxon>
    </lineage>
</organism>
<evidence type="ECO:0000313" key="11">
    <source>
        <dbReference type="EMBL" id="QXO18964.1"/>
    </source>
</evidence>
<feature type="transmembrane region" description="Helical" evidence="9">
    <location>
        <begin position="7"/>
        <end position="30"/>
    </location>
</feature>
<dbReference type="GO" id="GO:0022857">
    <property type="term" value="F:transmembrane transporter activity"/>
    <property type="evidence" value="ECO:0007669"/>
    <property type="project" value="InterPro"/>
</dbReference>
<accession>A0A975YPQ6</accession>
<feature type="transmembrane region" description="Helical" evidence="9">
    <location>
        <begin position="276"/>
        <end position="295"/>
    </location>
</feature>
<gene>
    <name evidence="11" type="ORF">KNV97_12215</name>
</gene>
<dbReference type="PROSITE" id="PS50850">
    <property type="entry name" value="MFS"/>
    <property type="match status" value="1"/>
</dbReference>
<evidence type="ECO:0000256" key="7">
    <source>
        <dbReference type="ARBA" id="ARBA00022989"/>
    </source>
</evidence>
<name>A0A975YPQ6_9VIBR</name>
<dbReference type="InterPro" id="IPR011701">
    <property type="entry name" value="MFS"/>
</dbReference>
<feature type="transmembrane region" description="Helical" evidence="9">
    <location>
        <begin position="249"/>
        <end position="269"/>
    </location>
</feature>
<evidence type="ECO:0000256" key="4">
    <source>
        <dbReference type="ARBA" id="ARBA00022475"/>
    </source>
</evidence>
<feature type="transmembrane region" description="Helical" evidence="9">
    <location>
        <begin position="73"/>
        <end position="91"/>
    </location>
</feature>
<proteinExistence type="inferred from homology"/>
<keyword evidence="8 9" id="KW-0472">Membrane</keyword>
<dbReference type="PANTHER" id="PTHR23535">
    <property type="entry name" value="SUGAR EFFLUX TRANSPORTER A-RELATED"/>
    <property type="match status" value="1"/>
</dbReference>
<feature type="transmembrane region" description="Helical" evidence="9">
    <location>
        <begin position="301"/>
        <end position="323"/>
    </location>
</feature>
<evidence type="ECO:0000259" key="10">
    <source>
        <dbReference type="PROSITE" id="PS50850"/>
    </source>
</evidence>
<comment type="subcellular location">
    <subcellularLocation>
        <location evidence="1">Cell membrane</location>
        <topology evidence="1">Multi-pass membrane protein</topology>
    </subcellularLocation>
</comment>
<keyword evidence="4" id="KW-1003">Cell membrane</keyword>
<dbReference type="SUPFAM" id="SSF103473">
    <property type="entry name" value="MFS general substrate transporter"/>
    <property type="match status" value="1"/>
</dbReference>
<reference evidence="11" key="1">
    <citation type="submission" date="2021-06" db="EMBL/GenBank/DDBJ databases">
        <title>Vibrio nov. sp., novel gut bacterium isolated from Yellow Sea oyster.</title>
        <authorList>
            <person name="Muhammad N."/>
            <person name="Nguyen T.H."/>
            <person name="Lee Y.-J."/>
            <person name="Ko J."/>
            <person name="Kim S.-G."/>
        </authorList>
    </citation>
    <scope>NUCLEOTIDE SEQUENCE</scope>
    <source>
        <strain evidence="11">OG9-811</strain>
    </source>
</reference>
<feature type="transmembrane region" description="Helical" evidence="9">
    <location>
        <begin position="42"/>
        <end position="61"/>
    </location>
</feature>
<dbReference type="EMBL" id="CP076643">
    <property type="protein sequence ID" value="QXO18964.1"/>
    <property type="molecule type" value="Genomic_DNA"/>
</dbReference>
<comment type="similarity">
    <text evidence="2">Belongs to the major facilitator superfamily. Set transporter family.</text>
</comment>
<feature type="transmembrane region" description="Helical" evidence="9">
    <location>
        <begin position="97"/>
        <end position="119"/>
    </location>
</feature>
<keyword evidence="3" id="KW-0813">Transport</keyword>
<sequence>MLKNQTVVLFLTNGITALAFALVLPVMSLFLVSGLHTEPAYIGIYTTLTALMTVLVSQKMTGLIDKGVPGKRLLLISLTGIVAAALGFSVASEFWQALLVGCLLMPFASSSIPLILTIIRHYADASGKNSTKLNSQMRSSVSMLWVFGPPLAFLSVDQLGFAANFRTSALIAVLVMIWVTLVLQQPKPEQEDHQQQSKTGAVADSRLGYEVWMLGAVMLLANMANSAYINTMPLYLTKDLGLSTAYPGWLMGAAAAVEIPVMLLVAGWAVKVGKLWIMKAAFVCAMVYYVSVYFSSSVWTILALQLLNGLFFGIFAGLGVTLMQDYAGKNIGKASAFYTNAMLVGTMLGTSCMGLVSQYFGFKAPFLLCLLSIVLAFVVMSGFEKRVGGEQAQTQTE</sequence>
<evidence type="ECO:0000256" key="2">
    <source>
        <dbReference type="ARBA" id="ARBA00006523"/>
    </source>
</evidence>
<dbReference type="Gene3D" id="1.20.1250.20">
    <property type="entry name" value="MFS general substrate transporter like domains"/>
    <property type="match status" value="2"/>
</dbReference>
<dbReference type="Pfam" id="PF07690">
    <property type="entry name" value="MFS_1"/>
    <property type="match status" value="1"/>
</dbReference>
<feature type="transmembrane region" description="Helical" evidence="9">
    <location>
        <begin position="362"/>
        <end position="383"/>
    </location>
</feature>
<evidence type="ECO:0000313" key="12">
    <source>
        <dbReference type="Proteomes" id="UP000694232"/>
    </source>
</evidence>